<evidence type="ECO:0000259" key="11">
    <source>
        <dbReference type="Pfam" id="PF24894"/>
    </source>
</evidence>
<dbReference type="Pfam" id="PF00483">
    <property type="entry name" value="NTP_transferase"/>
    <property type="match status" value="1"/>
</dbReference>
<dbReference type="CDD" id="cd02508">
    <property type="entry name" value="ADP_Glucose_PP"/>
    <property type="match status" value="1"/>
</dbReference>
<keyword evidence="8 9" id="KW-0119">Carbohydrate metabolism</keyword>
<evidence type="ECO:0000313" key="12">
    <source>
        <dbReference type="EMBL" id="MDK9580683.1"/>
    </source>
</evidence>
<comment type="subunit">
    <text evidence="9">Homotetramer.</text>
</comment>
<dbReference type="RefSeq" id="WP_285152958.1">
    <property type="nucleotide sequence ID" value="NZ_JASSPP010000005.1"/>
</dbReference>
<evidence type="ECO:0000259" key="10">
    <source>
        <dbReference type="Pfam" id="PF00483"/>
    </source>
</evidence>
<dbReference type="Gene3D" id="2.160.10.10">
    <property type="entry name" value="Hexapeptide repeat proteins"/>
    <property type="match status" value="1"/>
</dbReference>
<dbReference type="PANTHER" id="PTHR43523:SF2">
    <property type="entry name" value="GLUCOSE-1-PHOSPHATE ADENYLYLTRANSFERASE"/>
    <property type="match status" value="1"/>
</dbReference>
<name>A0ABT7HJK4_9FUSO</name>
<dbReference type="HAMAP" id="MF_00624">
    <property type="entry name" value="GlgC"/>
    <property type="match status" value="1"/>
</dbReference>
<dbReference type="InterPro" id="IPR023049">
    <property type="entry name" value="GlgC_bac"/>
</dbReference>
<sequence>MEILVMILAGGRGSRLDILSENRVKPSVPFAGKFRIIDFALSNCSNSGMYNVALLTQYLPLSLNEHIGVGKPWDLDRRDSPITLLQPFEIADGSRTWYNGTADAIRKNIEFIERKNPKYILILSGDHIYKMNYSKILETHKKNGASLTIAAQDVPIEIASRFGILEVNDKDEIISFEEKPLEPKSTFASMGIYIFNTEDLIKYLKKSDKEDLDFGHDVIPEMLENKEKIFIHRFKGYWMDVGTYDSYHEANLDLIKKSEEVGIDLYDENWKIYTRSKNCAPVRVGLTGSIINSLVCDGCKIEGRVENSVIGPEVTIRAGSTVTNSIIFEDTYISENSHLDSVIIDKHVKIGKYCLIGHGDISIANHERPDLLYSGLSVLGKNIKVGDNSIIGRNIRIFSNKQIENNSKIESGETIK</sequence>
<evidence type="ECO:0000256" key="9">
    <source>
        <dbReference type="HAMAP-Rule" id="MF_00624"/>
    </source>
</evidence>
<keyword evidence="4 9" id="KW-0548">Nucleotidyltransferase</keyword>
<dbReference type="InterPro" id="IPR011831">
    <property type="entry name" value="ADP-Glc_PPase"/>
</dbReference>
<dbReference type="PROSITE" id="PS00809">
    <property type="entry name" value="ADP_GLC_PYROPHOSPH_2"/>
    <property type="match status" value="1"/>
</dbReference>
<keyword evidence="6 9" id="KW-0067">ATP-binding</keyword>
<comment type="similarity">
    <text evidence="1 9">Belongs to the bacterial/plant glucose-1-phosphate adenylyltransferase family.</text>
</comment>
<keyword evidence="3 9" id="KW-0808">Transferase</keyword>
<gene>
    <name evidence="9" type="primary">glgC</name>
    <name evidence="12" type="ORF">QQA45_04040</name>
</gene>
<keyword evidence="7 9" id="KW-0320">Glycogen biosynthesis</keyword>
<evidence type="ECO:0000256" key="2">
    <source>
        <dbReference type="ARBA" id="ARBA00022600"/>
    </source>
</evidence>
<feature type="site" description="Could play a key role in the communication between the regulatory and the substrate sites" evidence="9">
    <location>
        <position position="57"/>
    </location>
</feature>
<dbReference type="InterPro" id="IPR029044">
    <property type="entry name" value="Nucleotide-diphossugar_trans"/>
</dbReference>
<keyword evidence="13" id="KW-1185">Reference proteome</keyword>
<feature type="binding site" evidence="9">
    <location>
        <position position="189"/>
    </location>
    <ligand>
        <name>alpha-D-glucose 1-phosphate</name>
        <dbReference type="ChEBI" id="CHEBI:58601"/>
    </ligand>
</feature>
<feature type="binding site" evidence="9">
    <location>
        <begin position="178"/>
        <end position="179"/>
    </location>
    <ligand>
        <name>alpha-D-glucose 1-phosphate</name>
        <dbReference type="ChEBI" id="CHEBI:58601"/>
    </ligand>
</feature>
<evidence type="ECO:0000256" key="4">
    <source>
        <dbReference type="ARBA" id="ARBA00022695"/>
    </source>
</evidence>
<dbReference type="NCBIfam" id="TIGR02092">
    <property type="entry name" value="glgD"/>
    <property type="match status" value="1"/>
</dbReference>
<dbReference type="PROSITE" id="PS00810">
    <property type="entry name" value="ADP_GLC_PYROPHOSPH_3"/>
    <property type="match status" value="1"/>
</dbReference>
<dbReference type="Gene3D" id="3.90.550.10">
    <property type="entry name" value="Spore Coat Polysaccharide Biosynthesis Protein SpsA, Chain A"/>
    <property type="match status" value="1"/>
</dbReference>
<proteinExistence type="inferred from homology"/>
<dbReference type="InterPro" id="IPR011004">
    <property type="entry name" value="Trimer_LpxA-like_sf"/>
</dbReference>
<accession>A0ABT7HJK4</accession>
<evidence type="ECO:0000256" key="8">
    <source>
        <dbReference type="ARBA" id="ARBA00023277"/>
    </source>
</evidence>
<protein>
    <recommendedName>
        <fullName evidence="9">Glucose-1-phosphate adenylyltransferase</fullName>
        <ecNumber evidence="9">2.7.7.27</ecNumber>
    </recommendedName>
    <alternativeName>
        <fullName evidence="9">ADP-glucose pyrophosphorylase</fullName>
        <shortName evidence="9">ADPGlc PPase</shortName>
    </alternativeName>
    <alternativeName>
        <fullName evidence="9">ADP-glucose synthase</fullName>
    </alternativeName>
</protein>
<dbReference type="CDD" id="cd04651">
    <property type="entry name" value="LbH_G1P_AT_C"/>
    <property type="match status" value="1"/>
</dbReference>
<dbReference type="EC" id="2.7.7.27" evidence="9"/>
<evidence type="ECO:0000256" key="6">
    <source>
        <dbReference type="ARBA" id="ARBA00022840"/>
    </source>
</evidence>
<dbReference type="InterPro" id="IPR005836">
    <property type="entry name" value="ADP_Glu_pyroP_CS"/>
</dbReference>
<dbReference type="InterPro" id="IPR011832">
    <property type="entry name" value="GlgDAde_trans"/>
</dbReference>
<dbReference type="PANTHER" id="PTHR43523">
    <property type="entry name" value="GLUCOSE-1-PHOSPHATE ADENYLYLTRANSFERASE-RELATED"/>
    <property type="match status" value="1"/>
</dbReference>
<dbReference type="NCBIfam" id="NF003670">
    <property type="entry name" value="PRK05293.1"/>
    <property type="match status" value="1"/>
</dbReference>
<dbReference type="Proteomes" id="UP001225134">
    <property type="component" value="Unassembled WGS sequence"/>
</dbReference>
<dbReference type="EMBL" id="JASSPP010000005">
    <property type="protein sequence ID" value="MDK9580683.1"/>
    <property type="molecule type" value="Genomic_DNA"/>
</dbReference>
<feature type="binding site" evidence="9">
    <location>
        <position position="98"/>
    </location>
    <ligand>
        <name>alpha-D-glucose 1-phosphate</name>
        <dbReference type="ChEBI" id="CHEBI:58601"/>
    </ligand>
</feature>
<comment type="function">
    <text evidence="9">Involved in the biosynthesis of ADP-glucose, a building block required for the elongation reactions to produce glycogen. Catalyzes the reaction between ATP and alpha-D-glucose 1-phosphate (G1P) to produce pyrophosphate and ADP-Glc.</text>
</comment>
<reference evidence="12 13" key="1">
    <citation type="submission" date="2023-06" db="EMBL/GenBank/DDBJ databases">
        <title>Antibody response to the Sneathia vaginalis cytopathogenic toxin A during pregnancy.</title>
        <authorList>
            <person name="Mccoy Z.T."/>
            <person name="Serrano M.G."/>
            <person name="Spaine K."/>
            <person name="Edwards D.J."/>
            <person name="Buck G.A."/>
            <person name="Jefferson K."/>
        </authorList>
    </citation>
    <scope>NUCLEOTIDE SEQUENCE [LARGE SCALE GENOMIC DNA]</scope>
    <source>
        <strain evidence="12 13">CCUG 42621</strain>
    </source>
</reference>
<dbReference type="GO" id="GO:0008878">
    <property type="term" value="F:glucose-1-phosphate adenylyltransferase activity"/>
    <property type="evidence" value="ECO:0007669"/>
    <property type="project" value="UniProtKB-EC"/>
</dbReference>
<dbReference type="SUPFAM" id="SSF53448">
    <property type="entry name" value="Nucleotide-diphospho-sugar transferases"/>
    <property type="match status" value="1"/>
</dbReference>
<evidence type="ECO:0000256" key="5">
    <source>
        <dbReference type="ARBA" id="ARBA00022741"/>
    </source>
</evidence>
<dbReference type="SUPFAM" id="SSF51161">
    <property type="entry name" value="Trimeric LpxA-like enzymes"/>
    <property type="match status" value="1"/>
</dbReference>
<dbReference type="InterPro" id="IPR056818">
    <property type="entry name" value="GlmU/GlgC-like_hexapep"/>
</dbReference>
<dbReference type="Pfam" id="PF24894">
    <property type="entry name" value="Hexapep_GlmU"/>
    <property type="match status" value="1"/>
</dbReference>
<evidence type="ECO:0000256" key="3">
    <source>
        <dbReference type="ARBA" id="ARBA00022679"/>
    </source>
</evidence>
<comment type="catalytic activity">
    <reaction evidence="9">
        <text>alpha-D-glucose 1-phosphate + ATP + H(+) = ADP-alpha-D-glucose + diphosphate</text>
        <dbReference type="Rhea" id="RHEA:12120"/>
        <dbReference type="ChEBI" id="CHEBI:15378"/>
        <dbReference type="ChEBI" id="CHEBI:30616"/>
        <dbReference type="ChEBI" id="CHEBI:33019"/>
        <dbReference type="ChEBI" id="CHEBI:57498"/>
        <dbReference type="ChEBI" id="CHEBI:58601"/>
        <dbReference type="EC" id="2.7.7.27"/>
    </reaction>
</comment>
<keyword evidence="2 9" id="KW-0321">Glycogen metabolism</keyword>
<evidence type="ECO:0000256" key="7">
    <source>
        <dbReference type="ARBA" id="ARBA00023056"/>
    </source>
</evidence>
<evidence type="ECO:0000313" key="13">
    <source>
        <dbReference type="Proteomes" id="UP001225134"/>
    </source>
</evidence>
<feature type="domain" description="Glucose-1-phosphate adenylyltransferase/Bifunctional protein GlmU-like C-terminal hexapeptide" evidence="11">
    <location>
        <begin position="287"/>
        <end position="358"/>
    </location>
</feature>
<comment type="pathway">
    <text evidence="9">Glycan biosynthesis; glycogen biosynthesis.</text>
</comment>
<feature type="site" description="Could play a key role in the communication between the regulatory and the substrate sites" evidence="9">
    <location>
        <position position="97"/>
    </location>
</feature>
<dbReference type="InterPro" id="IPR005835">
    <property type="entry name" value="NTP_transferase_dom"/>
</dbReference>
<comment type="caution">
    <text evidence="12">The sequence shown here is derived from an EMBL/GenBank/DDBJ whole genome shotgun (WGS) entry which is preliminary data.</text>
</comment>
<feature type="binding site" evidence="9">
    <location>
        <position position="163"/>
    </location>
    <ligand>
        <name>alpha-D-glucose 1-phosphate</name>
        <dbReference type="ChEBI" id="CHEBI:58601"/>
    </ligand>
</feature>
<evidence type="ECO:0000256" key="1">
    <source>
        <dbReference type="ARBA" id="ARBA00010443"/>
    </source>
</evidence>
<feature type="domain" description="Nucleotidyl transferase" evidence="10">
    <location>
        <begin position="5"/>
        <end position="255"/>
    </location>
</feature>
<keyword evidence="5 9" id="KW-0547">Nucleotide-binding</keyword>
<organism evidence="12 13">
    <name type="scientific">Sneathia sanguinegens</name>
    <dbReference type="NCBI Taxonomy" id="40543"/>
    <lineage>
        <taxon>Bacteria</taxon>
        <taxon>Fusobacteriati</taxon>
        <taxon>Fusobacteriota</taxon>
        <taxon>Fusobacteriia</taxon>
        <taxon>Fusobacteriales</taxon>
        <taxon>Leptotrichiaceae</taxon>
        <taxon>Sneathia</taxon>
    </lineage>
</organism>